<dbReference type="Proteomes" id="UP000032352">
    <property type="component" value="Chromosome"/>
</dbReference>
<keyword evidence="3" id="KW-1185">Reference proteome</keyword>
<reference evidence="2 3" key="1">
    <citation type="journal article" date="2015" name="Genome Announc.">
        <title>Draft Genome Sequences of Marine Isolates of Thalassomonas viridans and Thalassomonas actiniarum.</title>
        <authorList>
            <person name="Olonade I."/>
            <person name="van Zyl L.J."/>
            <person name="Trindade M."/>
        </authorList>
    </citation>
    <scope>NUCLEOTIDE SEQUENCE [LARGE SCALE GENOMIC DNA]</scope>
    <source>
        <strain evidence="2 3">XOM25</strain>
    </source>
</reference>
<evidence type="ECO:0000313" key="2">
    <source>
        <dbReference type="EMBL" id="WDE03110.1"/>
    </source>
</evidence>
<evidence type="ECO:0000313" key="3">
    <source>
        <dbReference type="Proteomes" id="UP000032352"/>
    </source>
</evidence>
<dbReference type="PROSITE" id="PS51257">
    <property type="entry name" value="PROKAR_LIPOPROTEIN"/>
    <property type="match status" value="1"/>
</dbReference>
<dbReference type="EMBL" id="CP059733">
    <property type="protein sequence ID" value="WDE03110.1"/>
    <property type="molecule type" value="Genomic_DNA"/>
</dbReference>
<proteinExistence type="predicted"/>
<dbReference type="GO" id="GO:0035556">
    <property type="term" value="P:intracellular signal transduction"/>
    <property type="evidence" value="ECO:0007669"/>
    <property type="project" value="InterPro"/>
</dbReference>
<evidence type="ECO:0000256" key="1">
    <source>
        <dbReference type="SAM" id="SignalP"/>
    </source>
</evidence>
<feature type="signal peptide" evidence="1">
    <location>
        <begin position="1"/>
        <end position="19"/>
    </location>
</feature>
<protein>
    <submittedName>
        <fullName evidence="2">RcsF protein</fullName>
    </submittedName>
</protein>
<organism evidence="2 3">
    <name type="scientific">Thalassomonas viridans</name>
    <dbReference type="NCBI Taxonomy" id="137584"/>
    <lineage>
        <taxon>Bacteria</taxon>
        <taxon>Pseudomonadati</taxon>
        <taxon>Pseudomonadota</taxon>
        <taxon>Gammaproteobacteria</taxon>
        <taxon>Alteromonadales</taxon>
        <taxon>Colwelliaceae</taxon>
        <taxon>Thalassomonas</taxon>
    </lineage>
</organism>
<sequence length="128" mass="14564">MFYRKVTLAFGLTTAALMAGCSSQYKVSTNLDEENFRKYFSPTLVKIYQNEQEFTGDYRYIGLVEGQDCQVEPHHAAPDEINARTQARRQAFNKKANAVIFTGCTEIESQLCTRLLVCYGKAYQVIPE</sequence>
<feature type="chain" id="PRO_5042075721" evidence="1">
    <location>
        <begin position="20"/>
        <end position="128"/>
    </location>
</feature>
<dbReference type="InterPro" id="IPR030852">
    <property type="entry name" value="RcsF"/>
</dbReference>
<accession>A0AAE9YZ54</accession>
<dbReference type="Pfam" id="PF16358">
    <property type="entry name" value="RcsF"/>
    <property type="match status" value="1"/>
</dbReference>
<dbReference type="Gene3D" id="3.30.110.70">
    <property type="entry name" value="Hypothetical protein apc22750. Chain B"/>
    <property type="match status" value="1"/>
</dbReference>
<dbReference type="KEGG" id="tvd:SG34_017010"/>
<reference evidence="2 3" key="2">
    <citation type="journal article" date="2022" name="Mar. Drugs">
        <title>Bioassay-Guided Fractionation Leads to the Detection of Cholic Acid Generated by the Rare Thalassomonas sp.</title>
        <authorList>
            <person name="Pheiffer F."/>
            <person name="Schneider Y.K."/>
            <person name="Hansen E.H."/>
            <person name="Andersen J.H."/>
            <person name="Isaksson J."/>
            <person name="Busche T."/>
            <person name="R C."/>
            <person name="Kalinowski J."/>
            <person name="Zyl L.V."/>
            <person name="Trindade M."/>
        </authorList>
    </citation>
    <scope>NUCLEOTIDE SEQUENCE [LARGE SCALE GENOMIC DNA]</scope>
    <source>
        <strain evidence="2 3">XOM25</strain>
    </source>
</reference>
<dbReference type="RefSeq" id="WP_044840026.1">
    <property type="nucleotide sequence ID" value="NZ_CP059733.1"/>
</dbReference>
<dbReference type="GO" id="GO:0009279">
    <property type="term" value="C:cell outer membrane"/>
    <property type="evidence" value="ECO:0007669"/>
    <property type="project" value="InterPro"/>
</dbReference>
<gene>
    <name evidence="2" type="ORF">SG34_017010</name>
</gene>
<dbReference type="AlphaFoldDB" id="A0AAE9YZ54"/>
<keyword evidence="1" id="KW-0732">Signal</keyword>
<name>A0AAE9YZ54_9GAMM</name>